<comment type="caution">
    <text evidence="3">The sequence shown here is derived from an EMBL/GenBank/DDBJ whole genome shotgun (WGS) entry which is preliminary data.</text>
</comment>
<evidence type="ECO:0000259" key="2">
    <source>
        <dbReference type="Pfam" id="PF07859"/>
    </source>
</evidence>
<dbReference type="InterPro" id="IPR050300">
    <property type="entry name" value="GDXG_lipolytic_enzyme"/>
</dbReference>
<protein>
    <submittedName>
        <fullName evidence="3">Alpha/beta hydrolase</fullName>
    </submittedName>
</protein>
<evidence type="ECO:0000313" key="4">
    <source>
        <dbReference type="Proteomes" id="UP000823936"/>
    </source>
</evidence>
<dbReference type="PANTHER" id="PTHR48081:SF8">
    <property type="entry name" value="ALPHA_BETA HYDROLASE FOLD-3 DOMAIN-CONTAINING PROTEIN-RELATED"/>
    <property type="match status" value="1"/>
</dbReference>
<proteinExistence type="predicted"/>
<dbReference type="EMBL" id="DXHU01000016">
    <property type="protein sequence ID" value="HIV98962.1"/>
    <property type="molecule type" value="Genomic_DNA"/>
</dbReference>
<accession>A0A9D1PUS5</accession>
<keyword evidence="1 3" id="KW-0378">Hydrolase</keyword>
<dbReference type="Gene3D" id="3.40.50.1820">
    <property type="entry name" value="alpha/beta hydrolase"/>
    <property type="match status" value="1"/>
</dbReference>
<gene>
    <name evidence="3" type="ORF">IAB12_04190</name>
</gene>
<dbReference type="GO" id="GO:0016787">
    <property type="term" value="F:hydrolase activity"/>
    <property type="evidence" value="ECO:0007669"/>
    <property type="project" value="UniProtKB-KW"/>
</dbReference>
<dbReference type="Proteomes" id="UP000823936">
    <property type="component" value="Unassembled WGS sequence"/>
</dbReference>
<dbReference type="InterPro" id="IPR013094">
    <property type="entry name" value="AB_hydrolase_3"/>
</dbReference>
<dbReference type="AlphaFoldDB" id="A0A9D1PUS5"/>
<dbReference type="PANTHER" id="PTHR48081">
    <property type="entry name" value="AB HYDROLASE SUPERFAMILY PROTEIN C4A8.06C"/>
    <property type="match status" value="1"/>
</dbReference>
<feature type="domain" description="Alpha/beta hydrolase fold-3" evidence="2">
    <location>
        <begin position="89"/>
        <end position="295"/>
    </location>
</feature>
<reference evidence="3" key="1">
    <citation type="journal article" date="2021" name="PeerJ">
        <title>Extensive microbial diversity within the chicken gut microbiome revealed by metagenomics and culture.</title>
        <authorList>
            <person name="Gilroy R."/>
            <person name="Ravi A."/>
            <person name="Getino M."/>
            <person name="Pursley I."/>
            <person name="Horton D.L."/>
            <person name="Alikhan N.F."/>
            <person name="Baker D."/>
            <person name="Gharbi K."/>
            <person name="Hall N."/>
            <person name="Watson M."/>
            <person name="Adriaenssens E.M."/>
            <person name="Foster-Nyarko E."/>
            <person name="Jarju S."/>
            <person name="Secka A."/>
            <person name="Antonio M."/>
            <person name="Oren A."/>
            <person name="Chaudhuri R.R."/>
            <person name="La Ragione R."/>
            <person name="Hildebrand F."/>
            <person name="Pallen M.J."/>
        </authorList>
    </citation>
    <scope>NUCLEOTIDE SEQUENCE</scope>
    <source>
        <strain evidence="3">Gambia11-129</strain>
    </source>
</reference>
<evidence type="ECO:0000313" key="3">
    <source>
        <dbReference type="EMBL" id="HIV98962.1"/>
    </source>
</evidence>
<reference evidence="3" key="2">
    <citation type="submission" date="2021-04" db="EMBL/GenBank/DDBJ databases">
        <authorList>
            <person name="Gilroy R."/>
        </authorList>
    </citation>
    <scope>NUCLEOTIDE SEQUENCE</scope>
    <source>
        <strain evidence="3">Gambia11-129</strain>
    </source>
</reference>
<evidence type="ECO:0000256" key="1">
    <source>
        <dbReference type="ARBA" id="ARBA00022801"/>
    </source>
</evidence>
<organism evidence="3 4">
    <name type="scientific">Candidatus Ornithospirochaeta avicola</name>
    <dbReference type="NCBI Taxonomy" id="2840896"/>
    <lineage>
        <taxon>Bacteria</taxon>
        <taxon>Pseudomonadati</taxon>
        <taxon>Spirochaetota</taxon>
        <taxon>Spirochaetia</taxon>
        <taxon>Spirochaetales</taxon>
        <taxon>Spirochaetaceae</taxon>
        <taxon>Spirochaetaceae incertae sedis</taxon>
        <taxon>Candidatus Ornithospirochaeta</taxon>
    </lineage>
</organism>
<dbReference type="InterPro" id="IPR029058">
    <property type="entry name" value="AB_hydrolase_fold"/>
</dbReference>
<name>A0A9D1PUS5_9SPIO</name>
<sequence length="345" mass="38995">MTEYPLTRKEQKIVRLADAFWQRHSDALSEDDINKINNQEISKAMRRILLPRAKEIVTSSFIIPVTSGAITCYMFANPRTQSMGQDALIVYFHGGGWTFGNMEFYNIYLEHLSSVTGAMILSIDYHLSPDNKFPTAVEDCYDALLWACGGAKYWKVDPDRIFIAGDCAGGNLAAVVAQLVRDRKGPEIAGQILLYPITDGRLRTLSIEEHKDTPMLTSRILDFYVDNYARESKDLFLPMFSPLLSQDKSRLAPALIINAEFDPLHDDGVLYAAELEKAGTSVKVFTAPSSYHGFMCYKNAKGRLESECAIRQFVSGRKLENIKFVTEKELKRINEAPRPQKKEEE</sequence>
<dbReference type="SUPFAM" id="SSF53474">
    <property type="entry name" value="alpha/beta-Hydrolases"/>
    <property type="match status" value="1"/>
</dbReference>
<dbReference type="Pfam" id="PF07859">
    <property type="entry name" value="Abhydrolase_3"/>
    <property type="match status" value="1"/>
</dbReference>